<sequence>MLDYTSSESPTTADTVQIWTILVICMIFCIAVRHLNDFFSGETITLVEEGTWGGRFKHREDYRFLTQVENDFAKMYFEITEADKRRNTICNRDILEEVDTDSD</sequence>
<accession>A0AC34F406</accession>
<dbReference type="Proteomes" id="UP000887579">
    <property type="component" value="Unplaced"/>
</dbReference>
<dbReference type="WBParaSite" id="ES5_v2.g11559.t1">
    <property type="protein sequence ID" value="ES5_v2.g11559.t1"/>
    <property type="gene ID" value="ES5_v2.g11559"/>
</dbReference>
<reference evidence="2" key="1">
    <citation type="submission" date="2022-11" db="UniProtKB">
        <authorList>
            <consortium name="WormBaseParasite"/>
        </authorList>
    </citation>
    <scope>IDENTIFICATION</scope>
</reference>
<organism evidence="1 2">
    <name type="scientific">Panagrolaimus sp. ES5</name>
    <dbReference type="NCBI Taxonomy" id="591445"/>
    <lineage>
        <taxon>Eukaryota</taxon>
        <taxon>Metazoa</taxon>
        <taxon>Ecdysozoa</taxon>
        <taxon>Nematoda</taxon>
        <taxon>Chromadorea</taxon>
        <taxon>Rhabditida</taxon>
        <taxon>Tylenchina</taxon>
        <taxon>Panagrolaimomorpha</taxon>
        <taxon>Panagrolaimoidea</taxon>
        <taxon>Panagrolaimidae</taxon>
        <taxon>Panagrolaimus</taxon>
    </lineage>
</organism>
<evidence type="ECO:0000313" key="1">
    <source>
        <dbReference type="Proteomes" id="UP000887579"/>
    </source>
</evidence>
<protein>
    <submittedName>
        <fullName evidence="2">Uncharacterized protein</fullName>
    </submittedName>
</protein>
<name>A0AC34F406_9BILA</name>
<proteinExistence type="predicted"/>
<evidence type="ECO:0000313" key="2">
    <source>
        <dbReference type="WBParaSite" id="ES5_v2.g11559.t1"/>
    </source>
</evidence>